<keyword evidence="4 6" id="KW-1133">Transmembrane helix</keyword>
<accession>A0A7E4VXW9</accession>
<evidence type="ECO:0000256" key="2">
    <source>
        <dbReference type="ARBA" id="ARBA00006325"/>
    </source>
</evidence>
<feature type="transmembrane region" description="Helical" evidence="6">
    <location>
        <begin position="116"/>
        <end position="137"/>
    </location>
</feature>
<comment type="subcellular location">
    <subcellularLocation>
        <location evidence="1">Membrane</location>
        <topology evidence="1">Multi-pass membrane protein</topology>
    </subcellularLocation>
</comment>
<dbReference type="GO" id="GO:0016020">
    <property type="term" value="C:membrane"/>
    <property type="evidence" value="ECO:0007669"/>
    <property type="project" value="UniProtKB-SubCell"/>
</dbReference>
<reference evidence="8" key="2">
    <citation type="submission" date="2020-10" db="UniProtKB">
        <authorList>
            <consortium name="WormBaseParasite"/>
        </authorList>
    </citation>
    <scope>IDENTIFICATION</scope>
</reference>
<keyword evidence="7" id="KW-1185">Reference proteome</keyword>
<evidence type="ECO:0000256" key="3">
    <source>
        <dbReference type="ARBA" id="ARBA00022692"/>
    </source>
</evidence>
<evidence type="ECO:0000256" key="6">
    <source>
        <dbReference type="SAM" id="Phobius"/>
    </source>
</evidence>
<evidence type="ECO:0000313" key="8">
    <source>
        <dbReference type="WBParaSite" id="Pan_g4964.t1"/>
    </source>
</evidence>
<feature type="transmembrane region" description="Helical" evidence="6">
    <location>
        <begin position="12"/>
        <end position="34"/>
    </location>
</feature>
<name>A0A7E4VXW9_PANRE</name>
<protein>
    <submittedName>
        <fullName evidence="8">Transmembrane protein 170B</fullName>
    </submittedName>
</protein>
<evidence type="ECO:0000256" key="5">
    <source>
        <dbReference type="ARBA" id="ARBA00023136"/>
    </source>
</evidence>
<feature type="transmembrane region" description="Helical" evidence="6">
    <location>
        <begin position="75"/>
        <end position="104"/>
    </location>
</feature>
<reference evidence="7" key="1">
    <citation type="journal article" date="2013" name="Genetics">
        <title>The draft genome and transcriptome of Panagrellus redivivus are shaped by the harsh demands of a free-living lifestyle.</title>
        <authorList>
            <person name="Srinivasan J."/>
            <person name="Dillman A.R."/>
            <person name="Macchietto M.G."/>
            <person name="Heikkinen L."/>
            <person name="Lakso M."/>
            <person name="Fracchia K.M."/>
            <person name="Antoshechkin I."/>
            <person name="Mortazavi A."/>
            <person name="Wong G."/>
            <person name="Sternberg P.W."/>
        </authorList>
    </citation>
    <scope>NUCLEOTIDE SEQUENCE [LARGE SCALE GENOMIC DNA]</scope>
    <source>
        <strain evidence="7">MT8872</strain>
    </source>
</reference>
<evidence type="ECO:0000313" key="7">
    <source>
        <dbReference type="Proteomes" id="UP000492821"/>
    </source>
</evidence>
<comment type="similarity">
    <text evidence="2">Belongs to the TMEM170 family.</text>
</comment>
<evidence type="ECO:0000256" key="1">
    <source>
        <dbReference type="ARBA" id="ARBA00004141"/>
    </source>
</evidence>
<proteinExistence type="inferred from homology"/>
<dbReference type="Pfam" id="PF10190">
    <property type="entry name" value="Tmemb_170"/>
    <property type="match status" value="1"/>
</dbReference>
<dbReference type="Proteomes" id="UP000492821">
    <property type="component" value="Unassembled WGS sequence"/>
</dbReference>
<sequence>MAEYDDDVDLATAMAAAAAVNHFSIIDVLTLSAVGLRTFWQMWLSILVWMAVSYVIVYLVACMVAVVMLRNHSLLFVWMPFVAMIFIGPTTYGAVTSASIAWTVAIANKSITAWHCMLIGCGQTLAIMMLSFVRILATL</sequence>
<evidence type="ECO:0000256" key="4">
    <source>
        <dbReference type="ARBA" id="ARBA00022989"/>
    </source>
</evidence>
<dbReference type="InterPro" id="IPR019334">
    <property type="entry name" value="TMEM170A/B/YPR153W-like"/>
</dbReference>
<keyword evidence="5 6" id="KW-0472">Membrane</keyword>
<feature type="transmembrane region" description="Helical" evidence="6">
    <location>
        <begin position="46"/>
        <end position="69"/>
    </location>
</feature>
<keyword evidence="3 6" id="KW-0812">Transmembrane</keyword>
<dbReference type="WBParaSite" id="Pan_g4964.t1">
    <property type="protein sequence ID" value="Pan_g4964.t1"/>
    <property type="gene ID" value="Pan_g4964"/>
</dbReference>
<dbReference type="PANTHER" id="PTHR22779:SF6">
    <property type="entry name" value="SD17342P"/>
    <property type="match status" value="1"/>
</dbReference>
<organism evidence="7 8">
    <name type="scientific">Panagrellus redivivus</name>
    <name type="common">Microworm</name>
    <dbReference type="NCBI Taxonomy" id="6233"/>
    <lineage>
        <taxon>Eukaryota</taxon>
        <taxon>Metazoa</taxon>
        <taxon>Ecdysozoa</taxon>
        <taxon>Nematoda</taxon>
        <taxon>Chromadorea</taxon>
        <taxon>Rhabditida</taxon>
        <taxon>Tylenchina</taxon>
        <taxon>Panagrolaimomorpha</taxon>
        <taxon>Panagrolaimoidea</taxon>
        <taxon>Panagrolaimidae</taxon>
        <taxon>Panagrellus</taxon>
    </lineage>
</organism>
<dbReference type="AlphaFoldDB" id="A0A7E4VXW9"/>
<dbReference type="PANTHER" id="PTHR22779">
    <property type="entry name" value="SD17342P"/>
    <property type="match status" value="1"/>
</dbReference>